<keyword evidence="3" id="KW-1185">Reference proteome</keyword>
<evidence type="ECO:0000313" key="2">
    <source>
        <dbReference type="EMBL" id="KAH1171086.1"/>
    </source>
</evidence>
<feature type="compositionally biased region" description="Low complexity" evidence="1">
    <location>
        <begin position="91"/>
        <end position="108"/>
    </location>
</feature>
<organism evidence="2 3">
    <name type="scientific">Mauremys mutica</name>
    <name type="common">yellowpond turtle</name>
    <dbReference type="NCBI Taxonomy" id="74926"/>
    <lineage>
        <taxon>Eukaryota</taxon>
        <taxon>Metazoa</taxon>
        <taxon>Chordata</taxon>
        <taxon>Craniata</taxon>
        <taxon>Vertebrata</taxon>
        <taxon>Euteleostomi</taxon>
        <taxon>Archelosauria</taxon>
        <taxon>Testudinata</taxon>
        <taxon>Testudines</taxon>
        <taxon>Cryptodira</taxon>
        <taxon>Durocryptodira</taxon>
        <taxon>Testudinoidea</taxon>
        <taxon>Geoemydidae</taxon>
        <taxon>Geoemydinae</taxon>
        <taxon>Mauremys</taxon>
    </lineage>
</organism>
<sequence length="358" mass="37665">MPRSAPTPHRASPTRAEEWCLPKASAGCAGTGPCPVGHALHRPRPEIHTGVWRRRHRLSKTTRCWGRTAQGRMEAASFPNCRSDEVPQPPETGASPGTAAAAGLPAATRGRQSHTAGQICQSFQAGGVRCACSRALSLRPPTPPHTHPSHNPQRALCQTSHAQLRTNVCPKLGWKRIVVILHLSVCASECLYTSAFHVTVCVHVCVCEVTIPTCRHCCSGSGLAWVLGLGPVSVPDLVVPVLSPVGRAGPVARAPSLPLCILAAARGLGNTLRCVAAGRGGPALQPAKRCHGVECPLALPQGHWHIPGGEEAGRKSRRFLPPGPIDTGMRLLPPAPRGPCVLQTQCQDGAHSCPVATC</sequence>
<gene>
    <name evidence="2" type="ORF">KIL84_006704</name>
</gene>
<feature type="region of interest" description="Disordered" evidence="1">
    <location>
        <begin position="79"/>
        <end position="108"/>
    </location>
</feature>
<evidence type="ECO:0000313" key="3">
    <source>
        <dbReference type="Proteomes" id="UP000827986"/>
    </source>
</evidence>
<comment type="caution">
    <text evidence="2">The sequence shown here is derived from an EMBL/GenBank/DDBJ whole genome shotgun (WGS) entry which is preliminary data.</text>
</comment>
<proteinExistence type="predicted"/>
<accession>A0A9D3X1E9</accession>
<name>A0A9D3X1E9_9SAUR</name>
<dbReference type="AlphaFoldDB" id="A0A9D3X1E9"/>
<protein>
    <submittedName>
        <fullName evidence="2">Uncharacterized protein</fullName>
    </submittedName>
</protein>
<reference evidence="2" key="1">
    <citation type="submission" date="2021-09" db="EMBL/GenBank/DDBJ databases">
        <title>The genome of Mauremys mutica provides insights into the evolution of semi-aquatic lifestyle.</title>
        <authorList>
            <person name="Gong S."/>
            <person name="Gao Y."/>
        </authorList>
    </citation>
    <scope>NUCLEOTIDE SEQUENCE</scope>
    <source>
        <strain evidence="2">MM-2020</strain>
        <tissue evidence="2">Muscle</tissue>
    </source>
</reference>
<evidence type="ECO:0000256" key="1">
    <source>
        <dbReference type="SAM" id="MobiDB-lite"/>
    </source>
</evidence>
<dbReference type="Proteomes" id="UP000827986">
    <property type="component" value="Unassembled WGS sequence"/>
</dbReference>
<dbReference type="EMBL" id="JAHDVG010000483">
    <property type="protein sequence ID" value="KAH1171086.1"/>
    <property type="molecule type" value="Genomic_DNA"/>
</dbReference>